<keyword evidence="1" id="KW-0812">Transmembrane</keyword>
<reference evidence="2 3" key="1">
    <citation type="journal article" date="2019" name="Int. J. Syst. Evol. Microbiol.">
        <title>The Global Catalogue of Microorganisms (GCM) 10K type strain sequencing project: providing services to taxonomists for standard genome sequencing and annotation.</title>
        <authorList>
            <consortium name="The Broad Institute Genomics Platform"/>
            <consortium name="The Broad Institute Genome Sequencing Center for Infectious Disease"/>
            <person name="Wu L."/>
            <person name="Ma J."/>
        </authorList>
    </citation>
    <scope>NUCLEOTIDE SEQUENCE [LARGE SCALE GENOMIC DNA]</scope>
    <source>
        <strain evidence="2 3">IBRC-M 10256</strain>
    </source>
</reference>
<evidence type="ECO:0008006" key="4">
    <source>
        <dbReference type="Google" id="ProtNLM"/>
    </source>
</evidence>
<feature type="transmembrane region" description="Helical" evidence="1">
    <location>
        <begin position="136"/>
        <end position="157"/>
    </location>
</feature>
<comment type="caution">
    <text evidence="2">The sequence shown here is derived from an EMBL/GenBank/DDBJ whole genome shotgun (WGS) entry which is preliminary data.</text>
</comment>
<organism evidence="2 3">
    <name type="scientific">Halovivax cerinus</name>
    <dbReference type="NCBI Taxonomy" id="1487865"/>
    <lineage>
        <taxon>Archaea</taxon>
        <taxon>Methanobacteriati</taxon>
        <taxon>Methanobacteriota</taxon>
        <taxon>Stenosarchaea group</taxon>
        <taxon>Halobacteria</taxon>
        <taxon>Halobacteriales</taxon>
        <taxon>Natrialbaceae</taxon>
        <taxon>Halovivax</taxon>
    </lineage>
</organism>
<dbReference type="GeneID" id="73902264"/>
<sequence>MPPAGSGSPVGLLAGVGLAGRSGLLSTHLGKSLQRRAALAGPAIVLGVIALGPIVADVPARVTDVSLCATVAVGLAAWALGTMARTRHVDRITPSTPVASVRWEVPSSGLVDVALVALLALMVLGNGSEGDWTTMVLWIGLLALWAESAVVEGRWHLGKWGREPEIRIYETGLVKGRPHARSFVPWSTVKHVRVRDGDIVLDRGLFEVRFEAGDLGDPGAVLTAIERTSATPVLR</sequence>
<gene>
    <name evidence="2" type="ORF">ACFOUR_14845</name>
</gene>
<keyword evidence="1" id="KW-0472">Membrane</keyword>
<feature type="transmembrane region" description="Helical" evidence="1">
    <location>
        <begin position="105"/>
        <end position="124"/>
    </location>
</feature>
<proteinExistence type="predicted"/>
<evidence type="ECO:0000313" key="3">
    <source>
        <dbReference type="Proteomes" id="UP001595846"/>
    </source>
</evidence>
<evidence type="ECO:0000313" key="2">
    <source>
        <dbReference type="EMBL" id="MFC3959639.1"/>
    </source>
</evidence>
<feature type="transmembrane region" description="Helical" evidence="1">
    <location>
        <begin position="37"/>
        <end position="56"/>
    </location>
</feature>
<dbReference type="EMBL" id="JBHSAQ010000013">
    <property type="protein sequence ID" value="MFC3959639.1"/>
    <property type="molecule type" value="Genomic_DNA"/>
</dbReference>
<protein>
    <recommendedName>
        <fullName evidence="4">DUF304 domain-containing protein</fullName>
    </recommendedName>
</protein>
<keyword evidence="1" id="KW-1133">Transmembrane helix</keyword>
<feature type="transmembrane region" description="Helical" evidence="1">
    <location>
        <begin position="62"/>
        <end position="84"/>
    </location>
</feature>
<keyword evidence="3" id="KW-1185">Reference proteome</keyword>
<dbReference type="AlphaFoldDB" id="A0ABD5NSQ7"/>
<accession>A0ABD5NSQ7</accession>
<dbReference type="RefSeq" id="WP_256533152.1">
    <property type="nucleotide sequence ID" value="NZ_CP101824.1"/>
</dbReference>
<feature type="transmembrane region" description="Helical" evidence="1">
    <location>
        <begin position="6"/>
        <end position="25"/>
    </location>
</feature>
<dbReference type="Proteomes" id="UP001595846">
    <property type="component" value="Unassembled WGS sequence"/>
</dbReference>
<evidence type="ECO:0000256" key="1">
    <source>
        <dbReference type="SAM" id="Phobius"/>
    </source>
</evidence>
<name>A0ABD5NSQ7_9EURY</name>